<gene>
    <name evidence="1" type="ORF">ACI1P1_11210</name>
</gene>
<dbReference type="Proteomes" id="UP001631969">
    <property type="component" value="Unassembled WGS sequence"/>
</dbReference>
<name>A0ACC7NWK0_9BACL</name>
<sequence>MNSSSPRRIMSVISPGGVTYLKYKNPLMVVWWSAAFPGFGHLFINQYIRGVLLTLAEVILNTLAHINQALMYSYTGRFQMAKDILEMRWAVAYMLIYMLSIWDSYVNAKTLNKTYRMAVLENARISPGSMYAREIQVLDRRSRLSAALMSLFFPGMGQFYNQRIGLALYAVFWWGVYSSLSFVPVSLHRLLLGDLPGSLEVLRCHWLLFMPSVAGGAAYHAFETAGERNNLLRMEQRQYLQERYGDTDVRIFLR</sequence>
<dbReference type="EMBL" id="JBJURJ010000006">
    <property type="protein sequence ID" value="MFM9328860.1"/>
    <property type="molecule type" value="Genomic_DNA"/>
</dbReference>
<evidence type="ECO:0000313" key="2">
    <source>
        <dbReference type="Proteomes" id="UP001631969"/>
    </source>
</evidence>
<evidence type="ECO:0000313" key="1">
    <source>
        <dbReference type="EMBL" id="MFM9328860.1"/>
    </source>
</evidence>
<accession>A0ACC7NWK0</accession>
<protein>
    <submittedName>
        <fullName evidence="1">Uncharacterized protein</fullName>
    </submittedName>
</protein>
<organism evidence="1 2">
    <name type="scientific">Paenibacillus mesotrionivorans</name>
    <dbReference type="NCBI Taxonomy" id="3160968"/>
    <lineage>
        <taxon>Bacteria</taxon>
        <taxon>Bacillati</taxon>
        <taxon>Bacillota</taxon>
        <taxon>Bacilli</taxon>
        <taxon>Bacillales</taxon>
        <taxon>Paenibacillaceae</taxon>
        <taxon>Paenibacillus</taxon>
    </lineage>
</organism>
<proteinExistence type="predicted"/>
<comment type="caution">
    <text evidence="1">The sequence shown here is derived from an EMBL/GenBank/DDBJ whole genome shotgun (WGS) entry which is preliminary data.</text>
</comment>
<keyword evidence="2" id="KW-1185">Reference proteome</keyword>
<reference evidence="1" key="1">
    <citation type="submission" date="2024-12" db="EMBL/GenBank/DDBJ databases">
        <authorList>
            <person name="Wu N."/>
        </authorList>
    </citation>
    <scope>NUCLEOTIDE SEQUENCE</scope>
    <source>
        <strain evidence="1">P15</strain>
    </source>
</reference>